<evidence type="ECO:0000256" key="6">
    <source>
        <dbReference type="SAM" id="MobiDB-lite"/>
    </source>
</evidence>
<dbReference type="AlphaFoldDB" id="D2UYZ4"/>
<dbReference type="InParanoid" id="D2UYZ4"/>
<dbReference type="PROSITE" id="PS50048">
    <property type="entry name" value="ZN2_CY6_FUNGAL_2"/>
    <property type="match status" value="1"/>
</dbReference>
<evidence type="ECO:0000256" key="5">
    <source>
        <dbReference type="ARBA" id="ARBA00023242"/>
    </source>
</evidence>
<comment type="subcellular location">
    <subcellularLocation>
        <location evidence="1">Nucleus</location>
    </subcellularLocation>
</comment>
<keyword evidence="4" id="KW-0804">Transcription</keyword>
<dbReference type="GO" id="GO:0000981">
    <property type="term" value="F:DNA-binding transcription factor activity, RNA polymerase II-specific"/>
    <property type="evidence" value="ECO:0007669"/>
    <property type="project" value="InterPro"/>
</dbReference>
<dbReference type="EMBL" id="GG738846">
    <property type="protein sequence ID" value="EFC49861.1"/>
    <property type="molecule type" value="Genomic_DNA"/>
</dbReference>
<keyword evidence="3" id="KW-0805">Transcription regulation</keyword>
<keyword evidence="5" id="KW-0539">Nucleus</keyword>
<dbReference type="GeneID" id="8852697"/>
<protein>
    <submittedName>
        <fullName evidence="8">GAL4-domain-containing protein</fullName>
    </submittedName>
</protein>
<dbReference type="Pfam" id="PF00172">
    <property type="entry name" value="Zn_clus"/>
    <property type="match status" value="1"/>
</dbReference>
<dbReference type="GO" id="GO:0008270">
    <property type="term" value="F:zinc ion binding"/>
    <property type="evidence" value="ECO:0007669"/>
    <property type="project" value="InterPro"/>
</dbReference>
<feature type="region of interest" description="Disordered" evidence="6">
    <location>
        <begin position="73"/>
        <end position="94"/>
    </location>
</feature>
<evidence type="ECO:0000259" key="7">
    <source>
        <dbReference type="PROSITE" id="PS50048"/>
    </source>
</evidence>
<keyword evidence="9" id="KW-1185">Reference proteome</keyword>
<evidence type="ECO:0000313" key="9">
    <source>
        <dbReference type="Proteomes" id="UP000006671"/>
    </source>
</evidence>
<proteinExistence type="predicted"/>
<dbReference type="InterPro" id="IPR001138">
    <property type="entry name" value="Zn2Cys6_DnaBD"/>
</dbReference>
<keyword evidence="2" id="KW-0479">Metal-binding</keyword>
<dbReference type="Proteomes" id="UP000006671">
    <property type="component" value="Unassembled WGS sequence"/>
</dbReference>
<dbReference type="InterPro" id="IPR050815">
    <property type="entry name" value="TF_fung"/>
</dbReference>
<evidence type="ECO:0000256" key="4">
    <source>
        <dbReference type="ARBA" id="ARBA00023163"/>
    </source>
</evidence>
<dbReference type="PANTHER" id="PTHR47338:SF5">
    <property type="entry name" value="ZN(II)2CYS6 TRANSCRIPTION FACTOR (EUROFUNG)"/>
    <property type="match status" value="1"/>
</dbReference>
<feature type="compositionally biased region" description="Low complexity" evidence="6">
    <location>
        <begin position="73"/>
        <end position="92"/>
    </location>
</feature>
<dbReference type="PANTHER" id="PTHR47338">
    <property type="entry name" value="ZN(II)2CYS6 TRANSCRIPTION FACTOR (EUROFUNG)-RELATED"/>
    <property type="match status" value="1"/>
</dbReference>
<organism evidence="9">
    <name type="scientific">Naegleria gruberi</name>
    <name type="common">Amoeba</name>
    <dbReference type="NCBI Taxonomy" id="5762"/>
    <lineage>
        <taxon>Eukaryota</taxon>
        <taxon>Discoba</taxon>
        <taxon>Heterolobosea</taxon>
        <taxon>Tetramitia</taxon>
        <taxon>Eutetramitia</taxon>
        <taxon>Vahlkampfiidae</taxon>
        <taxon>Naegleria</taxon>
    </lineage>
</organism>
<accession>D2UYZ4</accession>
<dbReference type="SMART" id="SM00066">
    <property type="entry name" value="GAL4"/>
    <property type="match status" value="1"/>
</dbReference>
<dbReference type="GO" id="GO:0005634">
    <property type="term" value="C:nucleus"/>
    <property type="evidence" value="ECO:0007669"/>
    <property type="project" value="UniProtKB-SubCell"/>
</dbReference>
<evidence type="ECO:0000256" key="2">
    <source>
        <dbReference type="ARBA" id="ARBA00022723"/>
    </source>
</evidence>
<evidence type="ECO:0000313" key="8">
    <source>
        <dbReference type="EMBL" id="EFC49861.1"/>
    </source>
</evidence>
<feature type="region of interest" description="Disordered" evidence="6">
    <location>
        <begin position="131"/>
        <end position="156"/>
    </location>
</feature>
<feature type="domain" description="Zn(2)-C6 fungal-type" evidence="7">
    <location>
        <begin position="101"/>
        <end position="132"/>
    </location>
</feature>
<dbReference type="Gene3D" id="4.10.240.10">
    <property type="entry name" value="Zn(2)-C6 fungal-type DNA-binding domain"/>
    <property type="match status" value="1"/>
</dbReference>
<sequence>MSLTPNNNNSSFTTDSNNNNWFFPNSAAARSTDNLVFGHFLNHHQSHITMDEQQQQQQQQPLTFTPIDINSSTHHITTTSKNNKTDTSPPTQKSKKKQKVACVYCNKLHKKCDGEPPNTCSRCSKKSIPCVYLPPQKRGPKSKKRKTTDGEDDDYYSTELTTEAQLSTTANQNEQIQQLQLQQAQQQFNTPVYFNHGTSQQRSQQLEHVTTAHQSQIVGSIDLDTYISESLFSPISNRDSNQIQPTYQSSPLTGLQFAVNVHTRTLVDQFLDSVTCHSLVEKNMLENALTKAVTYSSEPTGYQLLTNIVCAMGAQRLEDRKNCIDFFNRARNQASYLFDMPSRETSCALSLMGIYACSEGERIKGHIYNRIALDMSTNMCRYQVENDKYFHSLSALSLATNFSKWLFELNILKVEENSIDILLKHGNNPNHPQVPQIRDLVKSVKSFINSQYCMRKIEDLENRINDMTLVKGSEEISFTAILVYYLLDSRIASLSNNNQVEYIKLLRKLETIEKYVESDKFNRDDIQKNVHRFCLYSLRSDILVKCGLDKMGLHCATKATGLAAKPTFWKSAPDIILFFPVLINVNLNVNDSSMSIENYKSLKIISSKFVVLKYTLFDMISAMNKRSEFSDLLATEKQHVTSSSVSNATGTLQFPNDIPMCESCIVGQDGWDASALFEDANNESCFQTTDITEMLQQLGTAHDHESYQNKLESIWQSIAQ</sequence>
<dbReference type="CDD" id="cd00067">
    <property type="entry name" value="GAL4"/>
    <property type="match status" value="1"/>
</dbReference>
<dbReference type="SUPFAM" id="SSF57701">
    <property type="entry name" value="Zn2/Cys6 DNA-binding domain"/>
    <property type="match status" value="1"/>
</dbReference>
<reference evidence="8 9" key="1">
    <citation type="journal article" date="2010" name="Cell">
        <title>The genome of Naegleria gruberi illuminates early eukaryotic versatility.</title>
        <authorList>
            <person name="Fritz-Laylin L.K."/>
            <person name="Prochnik S.E."/>
            <person name="Ginger M.L."/>
            <person name="Dacks J.B."/>
            <person name="Carpenter M.L."/>
            <person name="Field M.C."/>
            <person name="Kuo A."/>
            <person name="Paredez A."/>
            <person name="Chapman J."/>
            <person name="Pham J."/>
            <person name="Shu S."/>
            <person name="Neupane R."/>
            <person name="Cipriano M."/>
            <person name="Mancuso J."/>
            <person name="Tu H."/>
            <person name="Salamov A."/>
            <person name="Lindquist E."/>
            <person name="Shapiro H."/>
            <person name="Lucas S."/>
            <person name="Grigoriev I.V."/>
            <person name="Cande W.Z."/>
            <person name="Fulton C."/>
            <person name="Rokhsar D.S."/>
            <person name="Dawson S.C."/>
        </authorList>
    </citation>
    <scope>NUCLEOTIDE SEQUENCE [LARGE SCALE GENOMIC DNA]</scope>
    <source>
        <strain evidence="8 9">NEG-M</strain>
    </source>
</reference>
<evidence type="ECO:0000256" key="3">
    <source>
        <dbReference type="ARBA" id="ARBA00023015"/>
    </source>
</evidence>
<evidence type="ECO:0000256" key="1">
    <source>
        <dbReference type="ARBA" id="ARBA00004123"/>
    </source>
</evidence>
<dbReference type="OrthoDB" id="39175at2759"/>
<dbReference type="KEGG" id="ngr:NAEGRDRAFT_77873"/>
<dbReference type="VEuPathDB" id="AmoebaDB:NAEGRDRAFT_77873"/>
<name>D2UYZ4_NAEGR</name>
<dbReference type="InterPro" id="IPR036864">
    <property type="entry name" value="Zn2-C6_fun-type_DNA-bd_sf"/>
</dbReference>
<gene>
    <name evidence="8" type="ORF">NAEGRDRAFT_77873</name>
</gene>
<dbReference type="RefSeq" id="XP_002682605.1">
    <property type="nucleotide sequence ID" value="XM_002682559.1"/>
</dbReference>